<evidence type="ECO:0000313" key="4">
    <source>
        <dbReference type="Proteomes" id="UP000270046"/>
    </source>
</evidence>
<dbReference type="RefSeq" id="WP_119408495.1">
    <property type="nucleotide sequence ID" value="NZ_CP032869.1"/>
</dbReference>
<feature type="domain" description="DUF6438" evidence="2">
    <location>
        <begin position="188"/>
        <end position="294"/>
    </location>
</feature>
<dbReference type="Proteomes" id="UP000270046">
    <property type="component" value="Chromosome"/>
</dbReference>
<dbReference type="AlphaFoldDB" id="A0A494VIN9"/>
<name>A0A494VIN9_9SPHI</name>
<organism evidence="3 4">
    <name type="scientific">Mucilaginibacter celer</name>
    <dbReference type="NCBI Taxonomy" id="2305508"/>
    <lineage>
        <taxon>Bacteria</taxon>
        <taxon>Pseudomonadati</taxon>
        <taxon>Bacteroidota</taxon>
        <taxon>Sphingobacteriia</taxon>
        <taxon>Sphingobacteriales</taxon>
        <taxon>Sphingobacteriaceae</taxon>
        <taxon>Mucilaginibacter</taxon>
    </lineage>
</organism>
<dbReference type="OrthoDB" id="7172369at2"/>
<keyword evidence="4" id="KW-1185">Reference proteome</keyword>
<dbReference type="Pfam" id="PF20033">
    <property type="entry name" value="DUF6438"/>
    <property type="match status" value="1"/>
</dbReference>
<protein>
    <recommendedName>
        <fullName evidence="2">DUF6438 domain-containing protein</fullName>
    </recommendedName>
</protein>
<reference evidence="3 4" key="1">
    <citation type="submission" date="2018-10" db="EMBL/GenBank/DDBJ databases">
        <title>Genome sequencing of Mucilaginibacter sp. HYN0043.</title>
        <authorList>
            <person name="Kim M."/>
            <person name="Yi H."/>
        </authorList>
    </citation>
    <scope>NUCLEOTIDE SEQUENCE [LARGE SCALE GENOMIC DNA]</scope>
    <source>
        <strain evidence="3 4">HYN0043</strain>
    </source>
</reference>
<evidence type="ECO:0000313" key="3">
    <source>
        <dbReference type="EMBL" id="AYL94786.1"/>
    </source>
</evidence>
<evidence type="ECO:0000256" key="1">
    <source>
        <dbReference type="SAM" id="SignalP"/>
    </source>
</evidence>
<sequence>MKFLFFFLLLFATQIVSANTIDDLKTNADVARFVFAIAKKQNKIRKGDVIILPADSLFANNGCYQEAHKMNCKTWEKADFNNDGKTDLLVYVVWKDDNTSLLAVIDNGDDTFKPVYVIRKYLGLLPDFPLAKPMMINGTQMLLYRACSGGDPSFKKTKGAQATDTLIFKFGNFIEYNPKPSTAAITGVHVETTMCFGTCPVFKLDVAADGTTTYTATKYNPETGVFTGTIDQEKLTQILSLINYIDVQKLDNNYSVDWTDDQTIKLKVQFADGSVKEITDYGMQGTYGLRYLYQIFFGLRAGQTWYE</sequence>
<dbReference type="EMBL" id="CP032869">
    <property type="protein sequence ID" value="AYL94786.1"/>
    <property type="molecule type" value="Genomic_DNA"/>
</dbReference>
<keyword evidence="1" id="KW-0732">Signal</keyword>
<accession>A0A494VIN9</accession>
<dbReference type="KEGG" id="muh:HYN43_005495"/>
<gene>
    <name evidence="3" type="ORF">HYN43_005495</name>
</gene>
<feature type="chain" id="PRO_5019844996" description="DUF6438 domain-containing protein" evidence="1">
    <location>
        <begin position="19"/>
        <end position="307"/>
    </location>
</feature>
<proteinExistence type="predicted"/>
<feature type="signal peptide" evidence="1">
    <location>
        <begin position="1"/>
        <end position="18"/>
    </location>
</feature>
<evidence type="ECO:0000259" key="2">
    <source>
        <dbReference type="Pfam" id="PF20033"/>
    </source>
</evidence>
<dbReference type="InterPro" id="IPR045497">
    <property type="entry name" value="DUF6438"/>
</dbReference>